<proteinExistence type="predicted"/>
<evidence type="ECO:0000256" key="1">
    <source>
        <dbReference type="SAM" id="MobiDB-lite"/>
    </source>
</evidence>
<evidence type="ECO:0000313" key="2">
    <source>
        <dbReference type="EMBL" id="KAF0738941.1"/>
    </source>
</evidence>
<dbReference type="Proteomes" id="UP000481153">
    <property type="component" value="Unassembled WGS sequence"/>
</dbReference>
<name>A0A6G0XF94_9STRA</name>
<dbReference type="AlphaFoldDB" id="A0A6G0XF94"/>
<feature type="region of interest" description="Disordered" evidence="1">
    <location>
        <begin position="208"/>
        <end position="236"/>
    </location>
</feature>
<comment type="caution">
    <text evidence="2">The sequence shown here is derived from an EMBL/GenBank/DDBJ whole genome shotgun (WGS) entry which is preliminary data.</text>
</comment>
<protein>
    <submittedName>
        <fullName evidence="2">Uncharacterized protein</fullName>
    </submittedName>
</protein>
<dbReference type="EMBL" id="VJMJ01000068">
    <property type="protein sequence ID" value="KAF0738941.1"/>
    <property type="molecule type" value="Genomic_DNA"/>
</dbReference>
<organism evidence="2 3">
    <name type="scientific">Aphanomyces euteiches</name>
    <dbReference type="NCBI Taxonomy" id="100861"/>
    <lineage>
        <taxon>Eukaryota</taxon>
        <taxon>Sar</taxon>
        <taxon>Stramenopiles</taxon>
        <taxon>Oomycota</taxon>
        <taxon>Saprolegniomycetes</taxon>
        <taxon>Saprolegniales</taxon>
        <taxon>Verrucalvaceae</taxon>
        <taxon>Aphanomyces</taxon>
    </lineage>
</organism>
<sequence>MTAVGVDGIEALFVGGRLTEALEKSREWLTNQLHLDVDMVAAKTNLPLLNKEIHITVDDNDALDEDIERVLAVYMQSTFELNAPDELLVLADVVRILSPVPYHIGLFWSSFLVAMDQKDEARTFLVRALQHLKDHINGVETTESHLYRRYDEMVNILLTKIWLPETTNSAILTKRIQDDAVLTAASKAKYIEQIQLYYQGTSVAVTEPSTSSSTQATTVKPVTTQDTSQNSSGSILSDPSTQLVLGAAAVAAVCAIKYRSHLHTSVNDLVSTLSDVKGLLFG</sequence>
<accession>A0A6G0XF94</accession>
<dbReference type="VEuPathDB" id="FungiDB:AeMF1_016048"/>
<evidence type="ECO:0000313" key="3">
    <source>
        <dbReference type="Proteomes" id="UP000481153"/>
    </source>
</evidence>
<keyword evidence="3" id="KW-1185">Reference proteome</keyword>
<gene>
    <name evidence="2" type="ORF">Ae201684_005311</name>
</gene>
<reference evidence="2 3" key="1">
    <citation type="submission" date="2019-07" db="EMBL/GenBank/DDBJ databases">
        <title>Genomics analysis of Aphanomyces spp. identifies a new class of oomycete effector associated with host adaptation.</title>
        <authorList>
            <person name="Gaulin E."/>
        </authorList>
    </citation>
    <scope>NUCLEOTIDE SEQUENCE [LARGE SCALE GENOMIC DNA]</scope>
    <source>
        <strain evidence="2 3">ATCC 201684</strain>
    </source>
</reference>